<evidence type="ECO:0000256" key="4">
    <source>
        <dbReference type="ARBA" id="ARBA00022777"/>
    </source>
</evidence>
<comment type="catalytic activity">
    <reaction evidence="7">
        <text>L-seryl-[pyruvate dehydrogenase E1 alpha subunit] + ATP = O-phospho-L-seryl-[pyruvate dehydrogenase E1 alpha subunit] + ADP + H(+)</text>
        <dbReference type="Rhea" id="RHEA:23052"/>
        <dbReference type="Rhea" id="RHEA-COMP:13689"/>
        <dbReference type="Rhea" id="RHEA-COMP:13690"/>
        <dbReference type="ChEBI" id="CHEBI:15378"/>
        <dbReference type="ChEBI" id="CHEBI:29999"/>
        <dbReference type="ChEBI" id="CHEBI:30616"/>
        <dbReference type="ChEBI" id="CHEBI:83421"/>
        <dbReference type="ChEBI" id="CHEBI:456216"/>
        <dbReference type="EC" id="2.7.11.2"/>
    </reaction>
</comment>
<dbReference type="InterPro" id="IPR005467">
    <property type="entry name" value="His_kinase_dom"/>
</dbReference>
<dbReference type="SUPFAM" id="SSF69012">
    <property type="entry name" value="alpha-ketoacid dehydrogenase kinase, N-terminal domain"/>
    <property type="match status" value="1"/>
</dbReference>
<dbReference type="InterPro" id="IPR036890">
    <property type="entry name" value="HATPase_C_sf"/>
</dbReference>
<keyword evidence="6 8" id="KW-0496">Mitochondrion</keyword>
<dbReference type="InterPro" id="IPR003594">
    <property type="entry name" value="HATPase_dom"/>
</dbReference>
<keyword evidence="2 8" id="KW-0808">Transferase</keyword>
<evidence type="ECO:0000256" key="2">
    <source>
        <dbReference type="ARBA" id="ARBA00022679"/>
    </source>
</evidence>
<dbReference type="EMBL" id="CAUYUJ010019071">
    <property type="protein sequence ID" value="CAK0888422.1"/>
    <property type="molecule type" value="Genomic_DNA"/>
</dbReference>
<keyword evidence="11" id="KW-1185">Reference proteome</keyword>
<sequence>MHRLLGSVAPPILRSSARPELLRSAQASNLCNLGRRPRHDRGLAMQTISEDRLQEFLQAEVKFFARQETTSISISEILQKSEPENAADMCHAELPIRFAQRILQIEDIPTWKSCPELVEVHKLYSHTFRDLRLQDLNFNNMDPFTEMIQTLKERMKGVIPNLAMGMRRLKMEEGWTEAQITEWLDTFLLSRIGTEMLTSQYIACTTANIKTKKNRKGIVDQVCDPASICEQAAKQTKKVARQHFKNIDREPLIIVEHMHSDSRVKFPYVPQYLFYIMVELLKNSARATVDTALKEGGRLEDRPIVISVGADNRQIAIRVHDKAGGIPFNVADNVWSYMYSTATKGVDTEDSDFSSQGTPLAGYGVGLPLSRLYARYLGGSLHLMSMPGVGTSAYLYLKRLEEDAKEQLPTSVGSLSDPSSSLLG</sequence>
<evidence type="ECO:0000259" key="9">
    <source>
        <dbReference type="PROSITE" id="PS50109"/>
    </source>
</evidence>
<keyword evidence="5 8" id="KW-0067">ATP-binding</keyword>
<evidence type="ECO:0000256" key="1">
    <source>
        <dbReference type="ARBA" id="ARBA00006155"/>
    </source>
</evidence>
<dbReference type="Proteomes" id="UP001189429">
    <property type="component" value="Unassembled WGS sequence"/>
</dbReference>
<dbReference type="PROSITE" id="PS50109">
    <property type="entry name" value="HIS_KIN"/>
    <property type="match status" value="1"/>
</dbReference>
<keyword evidence="4 8" id="KW-0418">Kinase</keyword>
<reference evidence="10" key="1">
    <citation type="submission" date="2023-10" db="EMBL/GenBank/DDBJ databases">
        <authorList>
            <person name="Chen Y."/>
            <person name="Shah S."/>
            <person name="Dougan E. K."/>
            <person name="Thang M."/>
            <person name="Chan C."/>
        </authorList>
    </citation>
    <scope>NUCLEOTIDE SEQUENCE [LARGE SCALE GENOMIC DNA]</scope>
</reference>
<dbReference type="Pfam" id="PF02518">
    <property type="entry name" value="HATPase_c"/>
    <property type="match status" value="1"/>
</dbReference>
<feature type="domain" description="Histidine kinase" evidence="9">
    <location>
        <begin position="273"/>
        <end position="401"/>
    </location>
</feature>
<evidence type="ECO:0000256" key="7">
    <source>
        <dbReference type="ARBA" id="ARBA00048201"/>
    </source>
</evidence>
<evidence type="ECO:0000256" key="8">
    <source>
        <dbReference type="RuleBase" id="RU366032"/>
    </source>
</evidence>
<keyword evidence="3 8" id="KW-0547">Nucleotide-binding</keyword>
<gene>
    <name evidence="10" type="ORF">PCOR1329_LOCUS69221</name>
</gene>
<dbReference type="EC" id="2.7.11.-" evidence="8"/>
<dbReference type="PANTHER" id="PTHR11947">
    <property type="entry name" value="PYRUVATE DEHYDROGENASE KINASE"/>
    <property type="match status" value="1"/>
</dbReference>
<dbReference type="PANTHER" id="PTHR11947:SF3">
    <property type="entry name" value="[PYRUVATE DEHYDROGENASE (ACETYL-TRANSFERRING)] KINASE, MITOCHONDRIAL"/>
    <property type="match status" value="1"/>
</dbReference>
<evidence type="ECO:0000313" key="10">
    <source>
        <dbReference type="EMBL" id="CAK0888422.1"/>
    </source>
</evidence>
<comment type="caution">
    <text evidence="10">The sequence shown here is derived from an EMBL/GenBank/DDBJ whole genome shotgun (WGS) entry which is preliminary data.</text>
</comment>
<accession>A0ABN9WP27</accession>
<dbReference type="InterPro" id="IPR039028">
    <property type="entry name" value="BCKD/PDK"/>
</dbReference>
<evidence type="ECO:0000313" key="11">
    <source>
        <dbReference type="Proteomes" id="UP001189429"/>
    </source>
</evidence>
<dbReference type="SMART" id="SM00387">
    <property type="entry name" value="HATPase_c"/>
    <property type="match status" value="1"/>
</dbReference>
<dbReference type="InterPro" id="IPR036784">
    <property type="entry name" value="AK/P_DHK_N_sf"/>
</dbReference>
<name>A0ABN9WP27_9DINO</name>
<evidence type="ECO:0000256" key="5">
    <source>
        <dbReference type="ARBA" id="ARBA00022840"/>
    </source>
</evidence>
<comment type="similarity">
    <text evidence="1 8">Belongs to the PDK/BCKDK protein kinase family.</text>
</comment>
<dbReference type="SUPFAM" id="SSF55874">
    <property type="entry name" value="ATPase domain of HSP90 chaperone/DNA topoisomerase II/histidine kinase"/>
    <property type="match status" value="1"/>
</dbReference>
<organism evidence="10 11">
    <name type="scientific">Prorocentrum cordatum</name>
    <dbReference type="NCBI Taxonomy" id="2364126"/>
    <lineage>
        <taxon>Eukaryota</taxon>
        <taxon>Sar</taxon>
        <taxon>Alveolata</taxon>
        <taxon>Dinophyceae</taxon>
        <taxon>Prorocentrales</taxon>
        <taxon>Prorocentraceae</taxon>
        <taxon>Prorocentrum</taxon>
    </lineage>
</organism>
<protein>
    <recommendedName>
        <fullName evidence="8">Protein-serine/threonine kinase</fullName>
        <ecNumber evidence="8">2.7.11.-</ecNumber>
    </recommendedName>
</protein>
<comment type="subcellular location">
    <subcellularLocation>
        <location evidence="8">Mitochondrion matrix</location>
    </subcellularLocation>
</comment>
<proteinExistence type="inferred from homology"/>
<dbReference type="InterPro" id="IPR018955">
    <property type="entry name" value="BCDHK/PDK_N"/>
</dbReference>
<dbReference type="Gene3D" id="1.20.140.20">
    <property type="entry name" value="Alpha-ketoacid/pyruvate dehydrogenase kinase, N-terminal domain"/>
    <property type="match status" value="1"/>
</dbReference>
<dbReference type="Pfam" id="PF10436">
    <property type="entry name" value="BCDHK_Adom3"/>
    <property type="match status" value="1"/>
</dbReference>
<evidence type="ECO:0000256" key="3">
    <source>
        <dbReference type="ARBA" id="ARBA00022741"/>
    </source>
</evidence>
<dbReference type="Gene3D" id="3.30.565.10">
    <property type="entry name" value="Histidine kinase-like ATPase, C-terminal domain"/>
    <property type="match status" value="1"/>
</dbReference>
<evidence type="ECO:0000256" key="6">
    <source>
        <dbReference type="ARBA" id="ARBA00023128"/>
    </source>
</evidence>